<dbReference type="OMA" id="SCAYIHP"/>
<dbReference type="GO" id="GO:0005634">
    <property type="term" value="C:nucleus"/>
    <property type="evidence" value="ECO:0007669"/>
    <property type="project" value="UniProtKB-SubCell"/>
</dbReference>
<feature type="domain" description="T-box" evidence="9">
    <location>
        <begin position="32"/>
        <end position="208"/>
    </location>
</feature>
<dbReference type="SUPFAM" id="SSF49417">
    <property type="entry name" value="p53-like transcription factors"/>
    <property type="match status" value="1"/>
</dbReference>
<proteinExistence type="predicted"/>
<dbReference type="SMART" id="SM00425">
    <property type="entry name" value="TBOX"/>
    <property type="match status" value="1"/>
</dbReference>
<dbReference type="PROSITE" id="PS01264">
    <property type="entry name" value="TBOX_2"/>
    <property type="match status" value="1"/>
</dbReference>
<dbReference type="PROSITE" id="PS50252">
    <property type="entry name" value="TBOX_3"/>
    <property type="match status" value="1"/>
</dbReference>
<evidence type="ECO:0000256" key="3">
    <source>
        <dbReference type="ARBA" id="ARBA00023015"/>
    </source>
</evidence>
<keyword evidence="4 7" id="KW-0238">DNA-binding</keyword>
<dbReference type="PROSITE" id="PS01283">
    <property type="entry name" value="TBOX_1"/>
    <property type="match status" value="1"/>
</dbReference>
<dbReference type="PANTHER" id="PTHR11267">
    <property type="entry name" value="T-BOX PROTEIN-RELATED"/>
    <property type="match status" value="1"/>
</dbReference>
<keyword evidence="5" id="KW-0804">Transcription</keyword>
<comment type="caution">
    <text evidence="7">Lacks conserved residue(s) required for the propagation of feature annotation.</text>
</comment>
<dbReference type="PANTHER" id="PTHR11267:SF106">
    <property type="entry name" value="T-RELATED PROTEIN"/>
    <property type="match status" value="1"/>
</dbReference>
<evidence type="ECO:0000256" key="7">
    <source>
        <dbReference type="PROSITE-ProRule" id="PRU00201"/>
    </source>
</evidence>
<dbReference type="AlphaFoldDB" id="H2YEQ0"/>
<dbReference type="GO" id="GO:0001708">
    <property type="term" value="P:cell fate specification"/>
    <property type="evidence" value="ECO:0007669"/>
    <property type="project" value="TreeGrafter"/>
</dbReference>
<keyword evidence="3" id="KW-0805">Transcription regulation</keyword>
<dbReference type="Ensembl" id="ENSCSAVT00000003855.1">
    <property type="protein sequence ID" value="ENSCSAVP00000003798.1"/>
    <property type="gene ID" value="ENSCSAVG00000002247.1"/>
</dbReference>
<evidence type="ECO:0000313" key="10">
    <source>
        <dbReference type="Ensembl" id="ENSCSAVP00000003798.1"/>
    </source>
</evidence>
<dbReference type="STRING" id="51511.ENSCSAVP00000003798"/>
<evidence type="ECO:0000313" key="11">
    <source>
        <dbReference type="Proteomes" id="UP000007875"/>
    </source>
</evidence>
<dbReference type="InterPro" id="IPR001699">
    <property type="entry name" value="TF_T-box"/>
</dbReference>
<dbReference type="GO" id="GO:0001707">
    <property type="term" value="P:mesoderm formation"/>
    <property type="evidence" value="ECO:0007669"/>
    <property type="project" value="TreeGrafter"/>
</dbReference>
<evidence type="ECO:0000259" key="9">
    <source>
        <dbReference type="PROSITE" id="PS50252"/>
    </source>
</evidence>
<dbReference type="FunFam" id="2.60.40.820:FF:000002">
    <property type="entry name" value="T-box transcription factor Brachyury"/>
    <property type="match status" value="1"/>
</dbReference>
<evidence type="ECO:0000256" key="2">
    <source>
        <dbReference type="ARBA" id="ARBA00022473"/>
    </source>
</evidence>
<dbReference type="InterPro" id="IPR008967">
    <property type="entry name" value="p53-like_TF_DNA-bd_sf"/>
</dbReference>
<dbReference type="GO" id="GO:0000785">
    <property type="term" value="C:chromatin"/>
    <property type="evidence" value="ECO:0007669"/>
    <property type="project" value="TreeGrafter"/>
</dbReference>
<dbReference type="GO" id="GO:0000978">
    <property type="term" value="F:RNA polymerase II cis-regulatory region sequence-specific DNA binding"/>
    <property type="evidence" value="ECO:0007669"/>
    <property type="project" value="InterPro"/>
</dbReference>
<dbReference type="InterPro" id="IPR046360">
    <property type="entry name" value="T-box_DNA-bd"/>
</dbReference>
<dbReference type="Pfam" id="PF00907">
    <property type="entry name" value="T-box"/>
    <property type="match status" value="1"/>
</dbReference>
<dbReference type="eggNOG" id="KOG3585">
    <property type="taxonomic scope" value="Eukaryota"/>
</dbReference>
<name>H2YEQ0_CIOSA</name>
<dbReference type="GO" id="GO:0000981">
    <property type="term" value="F:DNA-binding transcription factor activity, RNA polymerase II-specific"/>
    <property type="evidence" value="ECO:0007669"/>
    <property type="project" value="TreeGrafter"/>
</dbReference>
<evidence type="ECO:0000256" key="5">
    <source>
        <dbReference type="ARBA" id="ARBA00023163"/>
    </source>
</evidence>
<accession>H2YEQ0</accession>
<comment type="subcellular location">
    <subcellularLocation>
        <location evidence="1 7">Nucleus</location>
    </subcellularLocation>
</comment>
<dbReference type="GeneTree" id="ENSGT00940000165229"/>
<reference evidence="10" key="2">
    <citation type="submission" date="2025-08" db="UniProtKB">
        <authorList>
            <consortium name="Ensembl"/>
        </authorList>
    </citation>
    <scope>IDENTIFICATION</scope>
</reference>
<keyword evidence="2" id="KW-0217">Developmental protein</keyword>
<sequence length="498" mass="55313">MATTGKSMTSTLESCLMTGQNTNESSCVKMSLVDQNLWSRFHAFVNEMIVTKNGRRMFPVLKTTISGLDPTAMYSVMLDFVAVDNNRWKYVNGEWVPGGKPEPHVTSCAYIHPDSPNFGSHWMKQPVGFSRVKLTNKATGNAQQIMLNSLHKYEPRIHIMKVGGAESQQIVATHSFTETRFIAVTAYQNEDVTSLKIKYNPFAKAFLDAKESRTETETYYKDTANAGTSQTYARVSSWTPGINQANGDNLPSVYHCDPATRNDFGVNPMFAPTNCPSPYQPYARERSSSRSQRSQYNYHPYSHREAHHSMPYHQDLSTPIDVNATPSHETLCYPTGYQVMTADQWPHTAIPHHDVAEQGTFSLDQVSVEDMASLAFESATSSASLTQSDFSTVDSFDSSNFGAHWSYSTNHIQGYNSNSPISEFEPNAHSAHYIPNPYEMSPQDCLNVAATEENTITASLYHSPSPPSAELGQSSPLADAYDPTKLTSNWTPLTPPSL</sequence>
<evidence type="ECO:0000256" key="4">
    <source>
        <dbReference type="ARBA" id="ARBA00023125"/>
    </source>
</evidence>
<dbReference type="Gene3D" id="2.60.40.820">
    <property type="entry name" value="Transcription factor, T-box"/>
    <property type="match status" value="1"/>
</dbReference>
<dbReference type="GO" id="GO:0045893">
    <property type="term" value="P:positive regulation of DNA-templated transcription"/>
    <property type="evidence" value="ECO:0007669"/>
    <property type="project" value="InterPro"/>
</dbReference>
<dbReference type="PRINTS" id="PR00937">
    <property type="entry name" value="TBOX"/>
</dbReference>
<organism evidence="10 11">
    <name type="scientific">Ciona savignyi</name>
    <name type="common">Pacific transparent sea squirt</name>
    <dbReference type="NCBI Taxonomy" id="51511"/>
    <lineage>
        <taxon>Eukaryota</taxon>
        <taxon>Metazoa</taxon>
        <taxon>Chordata</taxon>
        <taxon>Tunicata</taxon>
        <taxon>Ascidiacea</taxon>
        <taxon>Phlebobranchia</taxon>
        <taxon>Cionidae</taxon>
        <taxon>Ciona</taxon>
    </lineage>
</organism>
<protein>
    <recommendedName>
        <fullName evidence="9">T-box domain-containing protein</fullName>
    </recommendedName>
</protein>
<dbReference type="InterPro" id="IPR036960">
    <property type="entry name" value="T-box_sf"/>
</dbReference>
<dbReference type="HOGENOM" id="CLU_038303_1_1_1"/>
<dbReference type="CDD" id="cd20192">
    <property type="entry name" value="T-box_TBXT_TBX19-like"/>
    <property type="match status" value="1"/>
</dbReference>
<dbReference type="Proteomes" id="UP000007875">
    <property type="component" value="Unassembled WGS sequence"/>
</dbReference>
<keyword evidence="6 7" id="KW-0539">Nucleus</keyword>
<evidence type="ECO:0000256" key="1">
    <source>
        <dbReference type="ARBA" id="ARBA00004123"/>
    </source>
</evidence>
<feature type="region of interest" description="Disordered" evidence="8">
    <location>
        <begin position="275"/>
        <end position="297"/>
    </location>
</feature>
<dbReference type="InterPro" id="IPR018186">
    <property type="entry name" value="TF_T-box_CS"/>
</dbReference>
<dbReference type="GO" id="GO:0003007">
    <property type="term" value="P:heart morphogenesis"/>
    <property type="evidence" value="ECO:0007669"/>
    <property type="project" value="TreeGrafter"/>
</dbReference>
<reference evidence="11" key="1">
    <citation type="submission" date="2003-08" db="EMBL/GenBank/DDBJ databases">
        <authorList>
            <person name="Birren B."/>
            <person name="Nusbaum C."/>
            <person name="Abebe A."/>
            <person name="Abouelleil A."/>
            <person name="Adekoya E."/>
            <person name="Ait-zahra M."/>
            <person name="Allen N."/>
            <person name="Allen T."/>
            <person name="An P."/>
            <person name="Anderson M."/>
            <person name="Anderson S."/>
            <person name="Arachchi H."/>
            <person name="Armbruster J."/>
            <person name="Bachantsang P."/>
            <person name="Baldwin J."/>
            <person name="Barry A."/>
            <person name="Bayul T."/>
            <person name="Blitshsteyn B."/>
            <person name="Bloom T."/>
            <person name="Blye J."/>
            <person name="Boguslavskiy L."/>
            <person name="Borowsky M."/>
            <person name="Boukhgalter B."/>
            <person name="Brunache A."/>
            <person name="Butler J."/>
            <person name="Calixte N."/>
            <person name="Calvo S."/>
            <person name="Camarata J."/>
            <person name="Campo K."/>
            <person name="Chang J."/>
            <person name="Cheshatsang Y."/>
            <person name="Citroen M."/>
            <person name="Collymore A."/>
            <person name="Considine T."/>
            <person name="Cook A."/>
            <person name="Cooke P."/>
            <person name="Corum B."/>
            <person name="Cuomo C."/>
            <person name="David R."/>
            <person name="Dawoe T."/>
            <person name="Degray S."/>
            <person name="Dodge S."/>
            <person name="Dooley K."/>
            <person name="Dorje P."/>
            <person name="Dorjee K."/>
            <person name="Dorris L."/>
            <person name="Duffey N."/>
            <person name="Dupes A."/>
            <person name="Elkins T."/>
            <person name="Engels R."/>
            <person name="Erickson J."/>
            <person name="Farina A."/>
            <person name="Faro S."/>
            <person name="Ferreira P."/>
            <person name="Fischer H."/>
            <person name="Fitzgerald M."/>
            <person name="Foley K."/>
            <person name="Gage D."/>
            <person name="Galagan J."/>
            <person name="Gearin G."/>
            <person name="Gnerre S."/>
            <person name="Gnirke A."/>
            <person name="Goyette A."/>
            <person name="Graham J."/>
            <person name="Grandbois E."/>
            <person name="Gyaltsen K."/>
            <person name="Hafez N."/>
            <person name="Hagopian D."/>
            <person name="Hagos B."/>
            <person name="Hall J."/>
            <person name="Hatcher B."/>
            <person name="Heller A."/>
            <person name="Higgins H."/>
            <person name="Honan T."/>
            <person name="Horn A."/>
            <person name="Houde N."/>
            <person name="Hughes L."/>
            <person name="Hulme W."/>
            <person name="Husby E."/>
            <person name="Iliev I."/>
            <person name="Jaffe D."/>
            <person name="Jones C."/>
            <person name="Kamal M."/>
            <person name="Kamat A."/>
            <person name="Kamvysselis M."/>
            <person name="Karlsson E."/>
            <person name="Kells C."/>
            <person name="Kieu A."/>
            <person name="Kisner P."/>
            <person name="Kodira C."/>
            <person name="Kulbokas E."/>
            <person name="Labutti K."/>
            <person name="Lama D."/>
            <person name="Landers T."/>
            <person name="Leger J."/>
            <person name="Levine S."/>
            <person name="Lewis D."/>
            <person name="Lewis T."/>
            <person name="Lindblad-toh K."/>
            <person name="Liu X."/>
            <person name="Lokyitsang T."/>
            <person name="Lokyitsang Y."/>
            <person name="Lucien O."/>
            <person name="Lui A."/>
            <person name="Ma L.J."/>
            <person name="Mabbitt R."/>
            <person name="Macdonald J."/>
            <person name="Maclean C."/>
            <person name="Major J."/>
            <person name="Manning J."/>
            <person name="Marabella R."/>
            <person name="Maru K."/>
            <person name="Matthews C."/>
            <person name="Mauceli E."/>
            <person name="Mccarthy M."/>
            <person name="Mcdonough S."/>
            <person name="Mcghee T."/>
            <person name="Meldrim J."/>
            <person name="Meneus L."/>
            <person name="Mesirov J."/>
            <person name="Mihalev A."/>
            <person name="Mihova T."/>
            <person name="Mikkelsen T."/>
            <person name="Mlenga V."/>
            <person name="Moru K."/>
            <person name="Mozes J."/>
            <person name="Mulrain L."/>
            <person name="Munson G."/>
            <person name="Naylor J."/>
            <person name="Newes C."/>
            <person name="Nguyen C."/>
            <person name="Nguyen N."/>
            <person name="Nguyen T."/>
            <person name="Nicol R."/>
            <person name="Nielsen C."/>
            <person name="Nizzari M."/>
            <person name="Norbu C."/>
            <person name="Norbu N."/>
            <person name="O'donnell P."/>
            <person name="Okoawo O."/>
            <person name="O'leary S."/>
            <person name="Omotosho B."/>
            <person name="O'neill K."/>
            <person name="Osman S."/>
            <person name="Parker S."/>
            <person name="Perrin D."/>
            <person name="Phunkhang P."/>
            <person name="Piqani B."/>
            <person name="Purcell S."/>
            <person name="Rachupka T."/>
            <person name="Ramasamy U."/>
            <person name="Rameau R."/>
            <person name="Ray V."/>
            <person name="Raymond C."/>
            <person name="Retta R."/>
            <person name="Richardson S."/>
            <person name="Rise C."/>
            <person name="Rodriguez J."/>
            <person name="Rogers J."/>
            <person name="Rogov P."/>
            <person name="Rutman M."/>
            <person name="Schupbach R."/>
            <person name="Seaman C."/>
            <person name="Settipalli S."/>
            <person name="Sharpe T."/>
            <person name="Sheridan J."/>
            <person name="Sherpa N."/>
            <person name="Shi J."/>
            <person name="Smirnov S."/>
            <person name="Smith C."/>
            <person name="Sougnez C."/>
            <person name="Spencer B."/>
            <person name="Stalker J."/>
            <person name="Stange-thomann N."/>
            <person name="Stavropoulos S."/>
            <person name="Stetson K."/>
            <person name="Stone C."/>
            <person name="Stone S."/>
            <person name="Stubbs M."/>
            <person name="Talamas J."/>
            <person name="Tchuinga P."/>
            <person name="Tenzing P."/>
            <person name="Tesfaye S."/>
            <person name="Theodore J."/>
            <person name="Thoulutsang Y."/>
            <person name="Topham K."/>
            <person name="Towey S."/>
            <person name="Tsamla T."/>
            <person name="Tsomo N."/>
            <person name="Vallee D."/>
            <person name="Vassiliev H."/>
            <person name="Venkataraman V."/>
            <person name="Vinson J."/>
            <person name="Vo A."/>
            <person name="Wade C."/>
            <person name="Wang S."/>
            <person name="Wangchuk T."/>
            <person name="Wangdi T."/>
            <person name="Whittaker C."/>
            <person name="Wilkinson J."/>
            <person name="Wu Y."/>
            <person name="Wyman D."/>
            <person name="Yadav S."/>
            <person name="Yang S."/>
            <person name="Yang X."/>
            <person name="Yeager S."/>
            <person name="Yee E."/>
            <person name="Young G."/>
            <person name="Zainoun J."/>
            <person name="Zembeck L."/>
            <person name="Zimmer A."/>
            <person name="Zody M."/>
            <person name="Lander E."/>
        </authorList>
    </citation>
    <scope>NUCLEOTIDE SEQUENCE [LARGE SCALE GENOMIC DNA]</scope>
</reference>
<evidence type="ECO:0000256" key="6">
    <source>
        <dbReference type="ARBA" id="ARBA00023242"/>
    </source>
</evidence>
<feature type="region of interest" description="Disordered" evidence="8">
    <location>
        <begin position="459"/>
        <end position="498"/>
    </location>
</feature>
<reference evidence="10" key="3">
    <citation type="submission" date="2025-09" db="UniProtKB">
        <authorList>
            <consortium name="Ensembl"/>
        </authorList>
    </citation>
    <scope>IDENTIFICATION</scope>
</reference>
<evidence type="ECO:0000256" key="8">
    <source>
        <dbReference type="SAM" id="MobiDB-lite"/>
    </source>
</evidence>
<dbReference type="InterPro" id="IPR002070">
    <property type="entry name" value="TF_Brachyury"/>
</dbReference>
<dbReference type="InParanoid" id="H2YEQ0"/>
<dbReference type="PRINTS" id="PR00938">
    <property type="entry name" value="BRACHYURY"/>
</dbReference>
<keyword evidence="11" id="KW-1185">Reference proteome</keyword>